<gene>
    <name evidence="1" type="ORF">DHOM_07335</name>
</gene>
<dbReference type="Proteomes" id="UP000030182">
    <property type="component" value="Unassembled WGS sequence"/>
</dbReference>
<dbReference type="EMBL" id="JDRS01000009">
    <property type="protein sequence ID" value="KDS93207.1"/>
    <property type="molecule type" value="Genomic_DNA"/>
</dbReference>
<comment type="caution">
    <text evidence="1">The sequence shown here is derived from an EMBL/GenBank/DDBJ whole genome shotgun (WGS) entry which is preliminary data.</text>
</comment>
<sequence>METLTGWVERREAGRQRNVAHESFEGLLGLRGGVPSQGHDLTSGNEVNVSLVLEGRRVGQSFSRPSVECSNAKAERSISTISGLTDRM</sequence>
<organism evidence="1 2">
    <name type="scientific">Dermabacter hominis 1368</name>
    <dbReference type="NCBI Taxonomy" id="1450519"/>
    <lineage>
        <taxon>Bacteria</taxon>
        <taxon>Bacillati</taxon>
        <taxon>Actinomycetota</taxon>
        <taxon>Actinomycetes</taxon>
        <taxon>Micrococcales</taxon>
        <taxon>Dermabacteraceae</taxon>
        <taxon>Dermabacter</taxon>
    </lineage>
</organism>
<evidence type="ECO:0000313" key="1">
    <source>
        <dbReference type="EMBL" id="KDS93207.1"/>
    </source>
</evidence>
<accession>A0ABR4SKJ0</accession>
<proteinExistence type="predicted"/>
<protein>
    <recommendedName>
        <fullName evidence="3">Transposase</fullName>
    </recommendedName>
</protein>
<reference evidence="1 2" key="1">
    <citation type="submission" date="2014-01" db="EMBL/GenBank/DDBJ databases">
        <title>Draft genome sequence of the multidrug-resistant clinical isolate Dermabacter hominis 1368.</title>
        <authorList>
            <person name="Albersmeier A."/>
            <person name="Bomholt C."/>
            <person name="Glaub A."/>
            <person name="Ruckert C."/>
            <person name="Soriano F."/>
            <person name="Fernandez-Natal I."/>
            <person name="Tauch A."/>
        </authorList>
    </citation>
    <scope>NUCLEOTIDE SEQUENCE [LARGE SCALE GENOMIC DNA]</scope>
    <source>
        <strain evidence="1 2">1368</strain>
    </source>
</reference>
<evidence type="ECO:0008006" key="3">
    <source>
        <dbReference type="Google" id="ProtNLM"/>
    </source>
</evidence>
<name>A0ABR4SKJ0_9MICO</name>
<evidence type="ECO:0000313" key="2">
    <source>
        <dbReference type="Proteomes" id="UP000030182"/>
    </source>
</evidence>
<keyword evidence="2" id="KW-1185">Reference proteome</keyword>